<reference evidence="5" key="1">
    <citation type="journal article" date="2019" name="Int. J. Syst. Evol. Microbiol.">
        <title>The Global Catalogue of Microorganisms (GCM) 10K type strain sequencing project: providing services to taxonomists for standard genome sequencing and annotation.</title>
        <authorList>
            <consortium name="The Broad Institute Genomics Platform"/>
            <consortium name="The Broad Institute Genome Sequencing Center for Infectious Disease"/>
            <person name="Wu L."/>
            <person name="Ma J."/>
        </authorList>
    </citation>
    <scope>NUCLEOTIDE SEQUENCE [LARGE SCALE GENOMIC DNA]</scope>
    <source>
        <strain evidence="5">KCTC 22437</strain>
    </source>
</reference>
<dbReference type="SUPFAM" id="SSF53474">
    <property type="entry name" value="alpha/beta-Hydrolases"/>
    <property type="match status" value="1"/>
</dbReference>
<accession>A0ABW5YCU2</accession>
<dbReference type="InterPro" id="IPR003140">
    <property type="entry name" value="PLipase/COase/thioEstase"/>
</dbReference>
<name>A0ABW5YCU2_9SPHI</name>
<gene>
    <name evidence="4" type="ORF">ACFS5N_11435</name>
</gene>
<feature type="chain" id="PRO_5047188009" evidence="2">
    <location>
        <begin position="26"/>
        <end position="260"/>
    </location>
</feature>
<sequence length="260" mass="28986">MKLFTHLLRAALCIVLCLLATGSFAQRDRFSKKRFIDKAGDTLRYEVLDPDRDTLRSTPLVIFLHGSGERGLDNEAQLKWGVQAFASDWMMSQHPALVIAPQCPPGQQWANVERNKNSNTGKLNEKPGKQMQALRELIDQLVKTQHIDPKRIYITGLSMGGFGTFDAVERYPDLFAAALPVCGGGDASKISIAAKIPMWICAGADDPTVNNQYSVDMLLELRKGGARPGFTLYPETGHLSWIAVYSDQHIMNWLFAQHKQ</sequence>
<keyword evidence="5" id="KW-1185">Reference proteome</keyword>
<feature type="domain" description="Phospholipase/carboxylesterase/thioesterase" evidence="3">
    <location>
        <begin position="56"/>
        <end position="241"/>
    </location>
</feature>
<dbReference type="InterPro" id="IPR050955">
    <property type="entry name" value="Plant_Biomass_Hydrol_Est"/>
</dbReference>
<evidence type="ECO:0000313" key="4">
    <source>
        <dbReference type="EMBL" id="MFD2873085.1"/>
    </source>
</evidence>
<dbReference type="PANTHER" id="PTHR43037:SF1">
    <property type="entry name" value="BLL1128 PROTEIN"/>
    <property type="match status" value="1"/>
</dbReference>
<dbReference type="PANTHER" id="PTHR43037">
    <property type="entry name" value="UNNAMED PRODUCT-RELATED"/>
    <property type="match status" value="1"/>
</dbReference>
<proteinExistence type="predicted"/>
<organism evidence="4 5">
    <name type="scientific">Mucilaginibacter ximonensis</name>
    <dbReference type="NCBI Taxonomy" id="538021"/>
    <lineage>
        <taxon>Bacteria</taxon>
        <taxon>Pseudomonadati</taxon>
        <taxon>Bacteroidota</taxon>
        <taxon>Sphingobacteriia</taxon>
        <taxon>Sphingobacteriales</taxon>
        <taxon>Sphingobacteriaceae</taxon>
        <taxon>Mucilaginibacter</taxon>
    </lineage>
</organism>
<dbReference type="Pfam" id="PF02230">
    <property type="entry name" value="Abhydrolase_2"/>
    <property type="match status" value="1"/>
</dbReference>
<dbReference type="Proteomes" id="UP001597557">
    <property type="component" value="Unassembled WGS sequence"/>
</dbReference>
<protein>
    <submittedName>
        <fullName evidence="4">Prolyl oligopeptidase family serine peptidase</fullName>
    </submittedName>
</protein>
<evidence type="ECO:0000256" key="2">
    <source>
        <dbReference type="SAM" id="SignalP"/>
    </source>
</evidence>
<dbReference type="Gene3D" id="3.40.50.1820">
    <property type="entry name" value="alpha/beta hydrolase"/>
    <property type="match status" value="1"/>
</dbReference>
<evidence type="ECO:0000259" key="3">
    <source>
        <dbReference type="Pfam" id="PF02230"/>
    </source>
</evidence>
<feature type="signal peptide" evidence="2">
    <location>
        <begin position="1"/>
        <end position="25"/>
    </location>
</feature>
<dbReference type="EMBL" id="JBHUPD010000002">
    <property type="protein sequence ID" value="MFD2873085.1"/>
    <property type="molecule type" value="Genomic_DNA"/>
</dbReference>
<evidence type="ECO:0000256" key="1">
    <source>
        <dbReference type="ARBA" id="ARBA00022729"/>
    </source>
</evidence>
<dbReference type="RefSeq" id="WP_377185456.1">
    <property type="nucleotide sequence ID" value="NZ_JBHUPD010000002.1"/>
</dbReference>
<evidence type="ECO:0000313" key="5">
    <source>
        <dbReference type="Proteomes" id="UP001597557"/>
    </source>
</evidence>
<keyword evidence="1 2" id="KW-0732">Signal</keyword>
<comment type="caution">
    <text evidence="4">The sequence shown here is derived from an EMBL/GenBank/DDBJ whole genome shotgun (WGS) entry which is preliminary data.</text>
</comment>
<dbReference type="InterPro" id="IPR029058">
    <property type="entry name" value="AB_hydrolase_fold"/>
</dbReference>